<comment type="caution">
    <text evidence="2">The sequence shown here is derived from an EMBL/GenBank/DDBJ whole genome shotgun (WGS) entry which is preliminary data.</text>
</comment>
<keyword evidence="1" id="KW-1133">Transmembrane helix</keyword>
<dbReference type="RefSeq" id="WP_322447893.1">
    <property type="nucleotide sequence ID" value="NZ_JAXOFX010000014.1"/>
</dbReference>
<evidence type="ECO:0000313" key="3">
    <source>
        <dbReference type="Proteomes" id="UP001290455"/>
    </source>
</evidence>
<feature type="transmembrane region" description="Helical" evidence="1">
    <location>
        <begin position="104"/>
        <end position="123"/>
    </location>
</feature>
<protein>
    <submittedName>
        <fullName evidence="2">Membrane protein</fullName>
    </submittedName>
</protein>
<dbReference type="PANTHER" id="PTHR40078:SF1">
    <property type="entry name" value="INTEGRAL MEMBRANE PROTEIN"/>
    <property type="match status" value="1"/>
</dbReference>
<evidence type="ECO:0000256" key="1">
    <source>
        <dbReference type="SAM" id="Phobius"/>
    </source>
</evidence>
<feature type="transmembrane region" description="Helical" evidence="1">
    <location>
        <begin position="45"/>
        <end position="64"/>
    </location>
</feature>
<feature type="transmembrane region" description="Helical" evidence="1">
    <location>
        <begin position="170"/>
        <end position="190"/>
    </location>
</feature>
<keyword evidence="1" id="KW-0472">Membrane</keyword>
<proteinExistence type="predicted"/>
<gene>
    <name evidence="2" type="ORF">SM124_17630</name>
</gene>
<keyword evidence="1" id="KW-0812">Transmembrane</keyword>
<accession>A0ABU5J2A3</accession>
<dbReference type="InterPro" id="IPR038750">
    <property type="entry name" value="YczE/YyaS-like"/>
</dbReference>
<sequence>MYRTLFFIIGLIILTFGVSLTIKADLGAGAWDALNVGLSTEIGLTIGSWVIIVGLFLMLMNAYLLRTKPEYLALLTIMIVGALIDFWMLVILKNFHLETLLLQIIVLVVGMVTVGLGAAIYLQPKYPLIPIDQFMLALKYRLKVNLMIAKTVAEIIALILALLVKGPIGIGTLIITFCMGPCIQVFYPYFEKWLNKLIKEA</sequence>
<dbReference type="PANTHER" id="PTHR40078">
    <property type="entry name" value="INTEGRAL MEMBRANE PROTEIN-RELATED"/>
    <property type="match status" value="1"/>
</dbReference>
<organism evidence="2 3">
    <name type="scientific">Robertmurraya mangrovi</name>
    <dbReference type="NCBI Taxonomy" id="3098077"/>
    <lineage>
        <taxon>Bacteria</taxon>
        <taxon>Bacillati</taxon>
        <taxon>Bacillota</taxon>
        <taxon>Bacilli</taxon>
        <taxon>Bacillales</taxon>
        <taxon>Bacillaceae</taxon>
        <taxon>Robertmurraya</taxon>
    </lineage>
</organism>
<keyword evidence="3" id="KW-1185">Reference proteome</keyword>
<dbReference type="Pfam" id="PF19700">
    <property type="entry name" value="DUF6198"/>
    <property type="match status" value="1"/>
</dbReference>
<dbReference type="Proteomes" id="UP001290455">
    <property type="component" value="Unassembled WGS sequence"/>
</dbReference>
<feature type="transmembrane region" description="Helical" evidence="1">
    <location>
        <begin position="144"/>
        <end position="164"/>
    </location>
</feature>
<reference evidence="2 3" key="1">
    <citation type="submission" date="2023-11" db="EMBL/GenBank/DDBJ databases">
        <title>Bacillus jintuensis, isolated from a mudflat on the Beibu Gulf coast.</title>
        <authorList>
            <person name="Li M."/>
        </authorList>
    </citation>
    <scope>NUCLEOTIDE SEQUENCE [LARGE SCALE GENOMIC DNA]</scope>
    <source>
        <strain evidence="2 3">31A1R</strain>
    </source>
</reference>
<dbReference type="EMBL" id="JAXOFX010000014">
    <property type="protein sequence ID" value="MDZ5473539.1"/>
    <property type="molecule type" value="Genomic_DNA"/>
</dbReference>
<evidence type="ECO:0000313" key="2">
    <source>
        <dbReference type="EMBL" id="MDZ5473539.1"/>
    </source>
</evidence>
<feature type="transmembrane region" description="Helical" evidence="1">
    <location>
        <begin position="71"/>
        <end position="92"/>
    </location>
</feature>
<name>A0ABU5J2A3_9BACI</name>